<dbReference type="CDD" id="cd07042">
    <property type="entry name" value="STAS_SulP_like_sulfate_transporter"/>
    <property type="match status" value="1"/>
</dbReference>
<evidence type="ECO:0000256" key="4">
    <source>
        <dbReference type="ARBA" id="ARBA00023136"/>
    </source>
</evidence>
<evidence type="ECO:0000256" key="3">
    <source>
        <dbReference type="ARBA" id="ARBA00022989"/>
    </source>
</evidence>
<dbReference type="Gene3D" id="3.30.750.24">
    <property type="entry name" value="STAS domain"/>
    <property type="match status" value="1"/>
</dbReference>
<feature type="domain" description="STAS" evidence="6">
    <location>
        <begin position="428"/>
        <end position="530"/>
    </location>
</feature>
<protein>
    <submittedName>
        <fullName evidence="7">Sulfate permease, SulP family</fullName>
    </submittedName>
</protein>
<sequence length="536" mass="56715">MKENYSLNSLRGDIFGGLTAGIVALPLALAFGVASGFGAVAGLYGAIALGFFAALLGGTPTQISGPTGPMTVIVAAAIATFPDNPSAILAIVFFAGLLQILFGYFKAGTFVRYIPYPVISGFMSGIGVIIILIQLHPLLGAAGVSSPLAALQNLPQALAHVNISSLMLSIVTMAIVFLTPSRISKTIPSPLLALLAGTALSIMFHMPVAVIGEIPTGIPHLNLPLFPIALLPKILSLALALAVLGMIDSLLTSVVADSMTKTQHNSNRELIGQGVGNMAASLFGGLPGAGATMRTVVNIKAGGTTRLSGIVHSLFLMTILLGLGHYAALIPLPVLAGILMKVGIDILDYRLLRMVRRVPRLDLAVMVAVFGITVFVDLIVAVGVGVTLASLLITYRITKQSQINIEGVPSGEWHRDLEKSLQDETGYGIRTLSVSGPFFFGTTVKMQEHISKLIGTKVVIINCQDVPFMDLSGYYALSEMIDRLINEHIKPIVVVLEENGMRQQMIKMGYGNLLGLDGLHTDYNSALHLAWEYLEG</sequence>
<dbReference type="PANTHER" id="PTHR11814">
    <property type="entry name" value="SULFATE TRANSPORTER"/>
    <property type="match status" value="1"/>
</dbReference>
<evidence type="ECO:0000256" key="1">
    <source>
        <dbReference type="ARBA" id="ARBA00004141"/>
    </source>
</evidence>
<dbReference type="InterPro" id="IPR001902">
    <property type="entry name" value="SLC26A/SulP_fam"/>
</dbReference>
<keyword evidence="3 5" id="KW-1133">Transmembrane helix</keyword>
<dbReference type="GO" id="GO:0055085">
    <property type="term" value="P:transmembrane transport"/>
    <property type="evidence" value="ECO:0007669"/>
    <property type="project" value="InterPro"/>
</dbReference>
<dbReference type="InterPro" id="IPR036513">
    <property type="entry name" value="STAS_dom_sf"/>
</dbReference>
<keyword evidence="8" id="KW-1185">Reference proteome</keyword>
<comment type="subcellular location">
    <subcellularLocation>
        <location evidence="1">Membrane</location>
        <topology evidence="1">Multi-pass membrane protein</topology>
    </subcellularLocation>
</comment>
<dbReference type="STRING" id="91360.SAMN05660330_03366"/>
<dbReference type="PROSITE" id="PS50801">
    <property type="entry name" value="STAS"/>
    <property type="match status" value="1"/>
</dbReference>
<reference evidence="7 8" key="1">
    <citation type="submission" date="2016-10" db="EMBL/GenBank/DDBJ databases">
        <authorList>
            <person name="de Groot N.N."/>
        </authorList>
    </citation>
    <scope>NUCLEOTIDE SEQUENCE [LARGE SCALE GENOMIC DNA]</scope>
    <source>
        <strain evidence="7 8">DSM 12130</strain>
    </source>
</reference>
<dbReference type="AlphaFoldDB" id="A0A1H0U3T9"/>
<dbReference type="SUPFAM" id="SSF52091">
    <property type="entry name" value="SpoIIaa-like"/>
    <property type="match status" value="1"/>
</dbReference>
<dbReference type="Pfam" id="PF00916">
    <property type="entry name" value="Sulfate_transp"/>
    <property type="match status" value="1"/>
</dbReference>
<dbReference type="InterPro" id="IPR011547">
    <property type="entry name" value="SLC26A/SulP_dom"/>
</dbReference>
<dbReference type="Pfam" id="PF01740">
    <property type="entry name" value="STAS"/>
    <property type="match status" value="1"/>
</dbReference>
<feature type="transmembrane region" description="Helical" evidence="5">
    <location>
        <begin position="87"/>
        <end position="105"/>
    </location>
</feature>
<organism evidence="7 8">
    <name type="scientific">Desulforhopalus singaporensis</name>
    <dbReference type="NCBI Taxonomy" id="91360"/>
    <lineage>
        <taxon>Bacteria</taxon>
        <taxon>Pseudomonadati</taxon>
        <taxon>Thermodesulfobacteriota</taxon>
        <taxon>Desulfobulbia</taxon>
        <taxon>Desulfobulbales</taxon>
        <taxon>Desulfocapsaceae</taxon>
        <taxon>Desulforhopalus</taxon>
    </lineage>
</organism>
<dbReference type="Proteomes" id="UP000199073">
    <property type="component" value="Unassembled WGS sequence"/>
</dbReference>
<dbReference type="OrthoDB" id="9771198at2"/>
<evidence type="ECO:0000313" key="8">
    <source>
        <dbReference type="Proteomes" id="UP000199073"/>
    </source>
</evidence>
<keyword evidence="4 5" id="KW-0472">Membrane</keyword>
<feature type="transmembrane region" description="Helical" evidence="5">
    <location>
        <begin position="37"/>
        <end position="56"/>
    </location>
</feature>
<dbReference type="RefSeq" id="WP_092224929.1">
    <property type="nucleotide sequence ID" value="NZ_FNJI01000028.1"/>
</dbReference>
<proteinExistence type="predicted"/>
<feature type="transmembrane region" description="Helical" evidence="5">
    <location>
        <begin position="12"/>
        <end position="31"/>
    </location>
</feature>
<feature type="transmembrane region" description="Helical" evidence="5">
    <location>
        <begin position="234"/>
        <end position="256"/>
    </location>
</feature>
<dbReference type="GO" id="GO:0016020">
    <property type="term" value="C:membrane"/>
    <property type="evidence" value="ECO:0007669"/>
    <property type="project" value="UniProtKB-SubCell"/>
</dbReference>
<evidence type="ECO:0000259" key="6">
    <source>
        <dbReference type="PROSITE" id="PS50801"/>
    </source>
</evidence>
<dbReference type="InterPro" id="IPR002645">
    <property type="entry name" value="STAS_dom"/>
</dbReference>
<feature type="transmembrane region" description="Helical" evidence="5">
    <location>
        <begin position="191"/>
        <end position="214"/>
    </location>
</feature>
<feature type="transmembrane region" description="Helical" evidence="5">
    <location>
        <begin position="157"/>
        <end position="179"/>
    </location>
</feature>
<keyword evidence="2 5" id="KW-0812">Transmembrane</keyword>
<gene>
    <name evidence="7" type="ORF">SAMN05660330_03366</name>
</gene>
<feature type="transmembrane region" description="Helical" evidence="5">
    <location>
        <begin position="309"/>
        <end position="328"/>
    </location>
</feature>
<evidence type="ECO:0000256" key="2">
    <source>
        <dbReference type="ARBA" id="ARBA00022692"/>
    </source>
</evidence>
<evidence type="ECO:0000256" key="5">
    <source>
        <dbReference type="SAM" id="Phobius"/>
    </source>
</evidence>
<dbReference type="EMBL" id="FNJI01000028">
    <property type="protein sequence ID" value="SDP60638.1"/>
    <property type="molecule type" value="Genomic_DNA"/>
</dbReference>
<name>A0A1H0U3T9_9BACT</name>
<feature type="transmembrane region" description="Helical" evidence="5">
    <location>
        <begin position="364"/>
        <end position="393"/>
    </location>
</feature>
<evidence type="ECO:0000313" key="7">
    <source>
        <dbReference type="EMBL" id="SDP60638.1"/>
    </source>
</evidence>
<accession>A0A1H0U3T9</accession>
<feature type="transmembrane region" description="Helical" evidence="5">
    <location>
        <begin position="117"/>
        <end position="137"/>
    </location>
</feature>